<keyword evidence="3" id="KW-1185">Reference proteome</keyword>
<dbReference type="SUPFAM" id="SSF53335">
    <property type="entry name" value="S-adenosyl-L-methionine-dependent methyltransferases"/>
    <property type="match status" value="1"/>
</dbReference>
<evidence type="ECO:0000259" key="1">
    <source>
        <dbReference type="Pfam" id="PF13649"/>
    </source>
</evidence>
<keyword evidence="2" id="KW-0808">Transferase</keyword>
<feature type="domain" description="Methyltransferase" evidence="1">
    <location>
        <begin position="55"/>
        <end position="154"/>
    </location>
</feature>
<protein>
    <submittedName>
        <fullName evidence="2">Class I SAM-dependent methyltransferase</fullName>
        <ecNumber evidence="2">2.1.-.-</ecNumber>
    </submittedName>
</protein>
<gene>
    <name evidence="2" type="ORF">RXV79_25440</name>
</gene>
<dbReference type="EC" id="2.1.-.-" evidence="2"/>
<dbReference type="Proteomes" id="UP001303946">
    <property type="component" value="Chromosome"/>
</dbReference>
<dbReference type="InterPro" id="IPR041698">
    <property type="entry name" value="Methyltransf_25"/>
</dbReference>
<sequence>MSLFNDDVPVTVDFREAAHAQQWTEAAMVVRPWRADFFSAFAEMIAAHAGSPCRVLELGSGPGFLAERLLAVRADLDYVALDFSVPMQVMARERLAAHAGRVDFLVRDLRDPQWGDGLGEFHFIVTHQAVHELRHKRYASGLHAQARERLLPGGSYLVCDHFFGEGGMTNDRLYMTVDEQREALRAAGFTDIEQLLLKGGLVLHQAR</sequence>
<dbReference type="RefSeq" id="WP_316700935.1">
    <property type="nucleotide sequence ID" value="NZ_CP136336.1"/>
</dbReference>
<keyword evidence="2" id="KW-0489">Methyltransferase</keyword>
<dbReference type="CDD" id="cd02440">
    <property type="entry name" value="AdoMet_MTases"/>
    <property type="match status" value="1"/>
</dbReference>
<name>A0ABZ0CZ17_9BURK</name>
<dbReference type="Gene3D" id="3.40.50.150">
    <property type="entry name" value="Vaccinia Virus protein VP39"/>
    <property type="match status" value="1"/>
</dbReference>
<reference evidence="2 3" key="1">
    <citation type="submission" date="2023-10" db="EMBL/GenBank/DDBJ databases">
        <title>Bacteria for the degradation of biodegradable plastic PBAT(Polybutylene adipate terephthalate).</title>
        <authorList>
            <person name="Weon H.-Y."/>
            <person name="Yeon J."/>
        </authorList>
    </citation>
    <scope>NUCLEOTIDE SEQUENCE [LARGE SCALE GENOMIC DNA]</scope>
    <source>
        <strain evidence="2 3">SBD 7-3</strain>
    </source>
</reference>
<dbReference type="EMBL" id="CP136336">
    <property type="protein sequence ID" value="WOB08232.1"/>
    <property type="molecule type" value="Genomic_DNA"/>
</dbReference>
<accession>A0ABZ0CZ17</accession>
<dbReference type="GO" id="GO:0032259">
    <property type="term" value="P:methylation"/>
    <property type="evidence" value="ECO:0007669"/>
    <property type="project" value="UniProtKB-KW"/>
</dbReference>
<dbReference type="GO" id="GO:0008168">
    <property type="term" value="F:methyltransferase activity"/>
    <property type="evidence" value="ECO:0007669"/>
    <property type="project" value="UniProtKB-KW"/>
</dbReference>
<evidence type="ECO:0000313" key="3">
    <source>
        <dbReference type="Proteomes" id="UP001303946"/>
    </source>
</evidence>
<dbReference type="InterPro" id="IPR029063">
    <property type="entry name" value="SAM-dependent_MTases_sf"/>
</dbReference>
<dbReference type="Pfam" id="PF13649">
    <property type="entry name" value="Methyltransf_25"/>
    <property type="match status" value="1"/>
</dbReference>
<proteinExistence type="predicted"/>
<organism evidence="2 3">
    <name type="scientific">Piscinibacter gummiphilus</name>
    <dbReference type="NCBI Taxonomy" id="946333"/>
    <lineage>
        <taxon>Bacteria</taxon>
        <taxon>Pseudomonadati</taxon>
        <taxon>Pseudomonadota</taxon>
        <taxon>Betaproteobacteria</taxon>
        <taxon>Burkholderiales</taxon>
        <taxon>Sphaerotilaceae</taxon>
        <taxon>Piscinibacter</taxon>
    </lineage>
</organism>
<evidence type="ECO:0000313" key="2">
    <source>
        <dbReference type="EMBL" id="WOB08232.1"/>
    </source>
</evidence>